<dbReference type="Gene3D" id="1.10.287.130">
    <property type="match status" value="1"/>
</dbReference>
<dbReference type="InterPro" id="IPR005467">
    <property type="entry name" value="His_kinase_dom"/>
</dbReference>
<dbReference type="Proteomes" id="UP001596388">
    <property type="component" value="Unassembled WGS sequence"/>
</dbReference>
<proteinExistence type="predicted"/>
<keyword evidence="6" id="KW-0547">Nucleotide-binding</keyword>
<dbReference type="InterPro" id="IPR035965">
    <property type="entry name" value="PAS-like_dom_sf"/>
</dbReference>
<dbReference type="GO" id="GO:0016020">
    <property type="term" value="C:membrane"/>
    <property type="evidence" value="ECO:0007669"/>
    <property type="project" value="UniProtKB-SubCell"/>
</dbReference>
<dbReference type="NCBIfam" id="TIGR00229">
    <property type="entry name" value="sensory_box"/>
    <property type="match status" value="1"/>
</dbReference>
<keyword evidence="9" id="KW-1133">Transmembrane helix</keyword>
<evidence type="ECO:0000256" key="2">
    <source>
        <dbReference type="ARBA" id="ARBA00004141"/>
    </source>
</evidence>
<dbReference type="InterPro" id="IPR004358">
    <property type="entry name" value="Sig_transdc_His_kin-like_C"/>
</dbReference>
<dbReference type="EC" id="2.7.13.3" evidence="3"/>
<dbReference type="GO" id="GO:0005524">
    <property type="term" value="F:ATP binding"/>
    <property type="evidence" value="ECO:0007669"/>
    <property type="project" value="UniProtKB-KW"/>
</dbReference>
<dbReference type="Pfam" id="PF08448">
    <property type="entry name" value="PAS_4"/>
    <property type="match status" value="1"/>
</dbReference>
<evidence type="ECO:0000259" key="13">
    <source>
        <dbReference type="PROSITE" id="PS50112"/>
    </source>
</evidence>
<name>A0ABD5X381_9EURY</name>
<dbReference type="PROSITE" id="PS50109">
    <property type="entry name" value="HIS_KIN"/>
    <property type="match status" value="1"/>
</dbReference>
<evidence type="ECO:0000256" key="1">
    <source>
        <dbReference type="ARBA" id="ARBA00000085"/>
    </source>
</evidence>
<evidence type="ECO:0000256" key="10">
    <source>
        <dbReference type="ARBA" id="ARBA00023012"/>
    </source>
</evidence>
<dbReference type="SMART" id="SM00091">
    <property type="entry name" value="PAS"/>
    <property type="match status" value="1"/>
</dbReference>
<dbReference type="GeneID" id="79271577"/>
<feature type="domain" description="PAC" evidence="14">
    <location>
        <begin position="77"/>
        <end position="127"/>
    </location>
</feature>
<dbReference type="EMBL" id="JBHTAG010000004">
    <property type="protein sequence ID" value="MFC7099036.1"/>
    <property type="molecule type" value="Genomic_DNA"/>
</dbReference>
<evidence type="ECO:0000256" key="5">
    <source>
        <dbReference type="ARBA" id="ARBA00022692"/>
    </source>
</evidence>
<keyword evidence="7 15" id="KW-0418">Kinase</keyword>
<keyword evidence="16" id="KW-1185">Reference proteome</keyword>
<gene>
    <name evidence="15" type="ORF">ACFQKD_17145</name>
</gene>
<dbReference type="SMART" id="SM00387">
    <property type="entry name" value="HATPase_c"/>
    <property type="match status" value="1"/>
</dbReference>
<evidence type="ECO:0000256" key="4">
    <source>
        <dbReference type="ARBA" id="ARBA00022679"/>
    </source>
</evidence>
<evidence type="ECO:0000256" key="8">
    <source>
        <dbReference type="ARBA" id="ARBA00022840"/>
    </source>
</evidence>
<dbReference type="InterPro" id="IPR036890">
    <property type="entry name" value="HATPase_C_sf"/>
</dbReference>
<dbReference type="InterPro" id="IPR000700">
    <property type="entry name" value="PAS-assoc_C"/>
</dbReference>
<dbReference type="PROSITE" id="PS50112">
    <property type="entry name" value="PAS"/>
    <property type="match status" value="1"/>
</dbReference>
<accession>A0ABD5X381</accession>
<dbReference type="Gene3D" id="3.30.450.20">
    <property type="entry name" value="PAS domain"/>
    <property type="match status" value="1"/>
</dbReference>
<dbReference type="PROSITE" id="PS50113">
    <property type="entry name" value="PAC"/>
    <property type="match status" value="1"/>
</dbReference>
<dbReference type="SUPFAM" id="SSF55874">
    <property type="entry name" value="ATPase domain of HSP90 chaperone/DNA topoisomerase II/histidine kinase"/>
    <property type="match status" value="1"/>
</dbReference>
<dbReference type="GO" id="GO:0000160">
    <property type="term" value="P:phosphorelay signal transduction system"/>
    <property type="evidence" value="ECO:0007669"/>
    <property type="project" value="UniProtKB-KW"/>
</dbReference>
<comment type="subcellular location">
    <subcellularLocation>
        <location evidence="2">Membrane</location>
        <topology evidence="2">Multi-pass membrane protein</topology>
    </subcellularLocation>
</comment>
<evidence type="ECO:0000313" key="16">
    <source>
        <dbReference type="Proteomes" id="UP001596388"/>
    </source>
</evidence>
<evidence type="ECO:0000256" key="7">
    <source>
        <dbReference type="ARBA" id="ARBA00022777"/>
    </source>
</evidence>
<keyword evidence="11" id="KW-0472">Membrane</keyword>
<organism evidence="15 16">
    <name type="scientific">Halobaculum marinum</name>
    <dbReference type="NCBI Taxonomy" id="3031996"/>
    <lineage>
        <taxon>Archaea</taxon>
        <taxon>Methanobacteriati</taxon>
        <taxon>Methanobacteriota</taxon>
        <taxon>Stenosarchaea group</taxon>
        <taxon>Halobacteria</taxon>
        <taxon>Halobacteriales</taxon>
        <taxon>Haloferacaceae</taxon>
        <taxon>Halobaculum</taxon>
    </lineage>
</organism>
<evidence type="ECO:0000256" key="11">
    <source>
        <dbReference type="ARBA" id="ARBA00023136"/>
    </source>
</evidence>
<dbReference type="CDD" id="cd00130">
    <property type="entry name" value="PAS"/>
    <property type="match status" value="1"/>
</dbReference>
<dbReference type="PANTHER" id="PTHR42878:SF7">
    <property type="entry name" value="SENSOR HISTIDINE KINASE GLRK"/>
    <property type="match status" value="1"/>
</dbReference>
<dbReference type="InterPro" id="IPR050351">
    <property type="entry name" value="BphY/WalK/GraS-like"/>
</dbReference>
<evidence type="ECO:0000259" key="12">
    <source>
        <dbReference type="PROSITE" id="PS50109"/>
    </source>
</evidence>
<evidence type="ECO:0000256" key="9">
    <source>
        <dbReference type="ARBA" id="ARBA00022989"/>
    </source>
</evidence>
<dbReference type="InterPro" id="IPR000014">
    <property type="entry name" value="PAS"/>
</dbReference>
<dbReference type="GO" id="GO:0004673">
    <property type="term" value="F:protein histidine kinase activity"/>
    <property type="evidence" value="ECO:0007669"/>
    <property type="project" value="UniProtKB-EC"/>
</dbReference>
<dbReference type="SUPFAM" id="SSF47384">
    <property type="entry name" value="Homodimeric domain of signal transducing histidine kinase"/>
    <property type="match status" value="1"/>
</dbReference>
<keyword evidence="4" id="KW-0808">Transferase</keyword>
<evidence type="ECO:0000256" key="3">
    <source>
        <dbReference type="ARBA" id="ARBA00012438"/>
    </source>
</evidence>
<comment type="caution">
    <text evidence="15">The sequence shown here is derived from an EMBL/GenBank/DDBJ whole genome shotgun (WGS) entry which is preliminary data.</text>
</comment>
<dbReference type="Gene3D" id="3.30.565.10">
    <property type="entry name" value="Histidine kinase-like ATPase, C-terminal domain"/>
    <property type="match status" value="1"/>
</dbReference>
<dbReference type="InterPro" id="IPR003594">
    <property type="entry name" value="HATPase_dom"/>
</dbReference>
<feature type="domain" description="PAS" evidence="13">
    <location>
        <begin position="2"/>
        <end position="56"/>
    </location>
</feature>
<dbReference type="InterPro" id="IPR036097">
    <property type="entry name" value="HisK_dim/P_sf"/>
</dbReference>
<dbReference type="InterPro" id="IPR013656">
    <property type="entry name" value="PAS_4"/>
</dbReference>
<keyword evidence="8" id="KW-0067">ATP-binding</keyword>
<comment type="catalytic activity">
    <reaction evidence="1">
        <text>ATP + protein L-histidine = ADP + protein N-phospho-L-histidine.</text>
        <dbReference type="EC" id="2.7.13.3"/>
    </reaction>
</comment>
<keyword evidence="10" id="KW-0902">Two-component regulatory system</keyword>
<dbReference type="RefSeq" id="WP_276239605.1">
    <property type="nucleotide sequence ID" value="NZ_CP119990.1"/>
</dbReference>
<dbReference type="SUPFAM" id="SSF55785">
    <property type="entry name" value="PYP-like sensor domain (PAS domain)"/>
    <property type="match status" value="1"/>
</dbReference>
<evidence type="ECO:0000259" key="14">
    <source>
        <dbReference type="PROSITE" id="PS50113"/>
    </source>
</evidence>
<keyword evidence="5" id="KW-0812">Transmembrane</keyword>
<dbReference type="PRINTS" id="PR00344">
    <property type="entry name" value="BCTRLSENSOR"/>
</dbReference>
<evidence type="ECO:0000313" key="15">
    <source>
        <dbReference type="EMBL" id="MFC7099036.1"/>
    </source>
</evidence>
<dbReference type="SMART" id="SM00086">
    <property type="entry name" value="PAC"/>
    <property type="match status" value="1"/>
</dbReference>
<reference evidence="15 16" key="1">
    <citation type="journal article" date="2019" name="Int. J. Syst. Evol. Microbiol.">
        <title>The Global Catalogue of Microorganisms (GCM) 10K type strain sequencing project: providing services to taxonomists for standard genome sequencing and annotation.</title>
        <authorList>
            <consortium name="The Broad Institute Genomics Platform"/>
            <consortium name="The Broad Institute Genome Sequencing Center for Infectious Disease"/>
            <person name="Wu L."/>
            <person name="Ma J."/>
        </authorList>
    </citation>
    <scope>NUCLEOTIDE SEQUENCE [LARGE SCALE GENOMIC DNA]</scope>
    <source>
        <strain evidence="15 16">DT55</strain>
    </source>
</reference>
<dbReference type="InterPro" id="IPR001610">
    <property type="entry name" value="PAC"/>
</dbReference>
<sequence length="338" mass="37290">MTEKVFPTVFGKLEAAVLLFSEDGAPRECNPATEQLLGYSQTELSHTSLADLIAPQAEVGEAQVYDYINSAASGETQTFEWKIQRANGEPRWVQVTLSSISLDGGQYVLGEFQDLTAHKARGRRLQLLYRVLRHNLRNDMNVILGYADDLQEAVEDADIERQLDIVKRTAQKVGGLSDSVADLERLIEKDASERHRMNVVEIVRTVVAEVEDKSPETSIEVSSEMEETYVSVDEGFKIALEHVIVNGIEHNDTDDPHVTISQDVSDHGVVIRVADNGPGIPEMEINALENGPTPLEHGSGLGLSIIQWCTRSLGGDIDIDTHEDTGTTVSIHLPRLVR</sequence>
<dbReference type="PANTHER" id="PTHR42878">
    <property type="entry name" value="TWO-COMPONENT HISTIDINE KINASE"/>
    <property type="match status" value="1"/>
</dbReference>
<protein>
    <recommendedName>
        <fullName evidence="3">histidine kinase</fullName>
        <ecNumber evidence="3">2.7.13.3</ecNumber>
    </recommendedName>
</protein>
<feature type="domain" description="Histidine kinase" evidence="12">
    <location>
        <begin position="131"/>
        <end position="337"/>
    </location>
</feature>
<dbReference type="CDD" id="cd00075">
    <property type="entry name" value="HATPase"/>
    <property type="match status" value="1"/>
</dbReference>
<dbReference type="AlphaFoldDB" id="A0ABD5X381"/>
<dbReference type="Pfam" id="PF02518">
    <property type="entry name" value="HATPase_c"/>
    <property type="match status" value="1"/>
</dbReference>
<evidence type="ECO:0000256" key="6">
    <source>
        <dbReference type="ARBA" id="ARBA00022741"/>
    </source>
</evidence>